<name>A0ACC3CFJ7_PYRYE</name>
<accession>A0ACC3CFJ7</accession>
<organism evidence="1 2">
    <name type="scientific">Pyropia yezoensis</name>
    <name type="common">Susabi-nori</name>
    <name type="synonym">Porphyra yezoensis</name>
    <dbReference type="NCBI Taxonomy" id="2788"/>
    <lineage>
        <taxon>Eukaryota</taxon>
        <taxon>Rhodophyta</taxon>
        <taxon>Bangiophyceae</taxon>
        <taxon>Bangiales</taxon>
        <taxon>Bangiaceae</taxon>
        <taxon>Pyropia</taxon>
    </lineage>
</organism>
<evidence type="ECO:0000313" key="2">
    <source>
        <dbReference type="Proteomes" id="UP000798662"/>
    </source>
</evidence>
<keyword evidence="2" id="KW-1185">Reference proteome</keyword>
<dbReference type="EMBL" id="CM020620">
    <property type="protein sequence ID" value="KAK1868972.1"/>
    <property type="molecule type" value="Genomic_DNA"/>
</dbReference>
<sequence length="1469" mass="155364">MLRPGGAARDDGVEPVADDETAAPAGPRGAGDRQVERGRGRSPASLPQSVPVSVGPDLHRRPPRRDISAGTARFALPSPDGDAAVDGGLPDVGVQAFDIGAPPRTRSRVRPCPEGGDRAGPSRGTMYRPLGGSGGAGGTSVVGSLGVGEDDDDSSNRVVRDDDSGFEEDDDGAGELEDASETELESVSSAPSYDAYASRYGSSPATWGTFLHHPRQPGGDGSSRHGGNGSGGGGGSGSGGGGGGSGSGGGGGGGGVGGSSSSSATVQASHRAGMRSHSGGGGEVAGGHHGGRHGHGGSHGRDHHTPGIMPGLPHVMSAPTVQIPLTPSVPQPLSRGHAGNNSLPHLGAADLRSLSSDGLSAKGQSAATSHLTEGEILARIQELHRELTVVRESEEAAAGGGGGVGGAASEAAAGADGRPGGSVLGENGLGGSTPGRRLLVVSNRLPVTISKNHEGQWDFKMSAGGLVSALAGVKNEFPFVWVGWSGSEVPDADQDSLRTELRAQHECVPVFLSDFDAHLYYNGFCNDVLWPLFHYVPLPIVSSDGERKFDVKYWEAYSKANHRFAEAIMQVYEPGDLIWVQDYHLMLLPSLLRKRIRDVTIGFFLHTPFPSSEVYRILPMRNKVLQGVLAADLIGFHTYDYARHFLSVCTRILGLEASPKGVDYKDHFAHVGIFPIGIDPTAFIRALDLPSVQERASELQAKFAGKKVLLGVDRLDYIKGVPHKLMAFETLLARHPEWNERAVLVQIAVPSRTEVEEYKKLSSQTHELVGRINGKFGSVDYSPIVFINQSVNFHDLVALYSVADVCVVSSIRDGMNLVSYEYVMCQRERHGVLVLSEFAGSAQSLSGALRVNPWNIEELATALHDALSASPRERQLKQQKLYRYVTTHTAAFWAQSFVSELRELANLEREARDARGANLPLPFLRVERELVSAMHPRRHRLFLFEYEGTLCAPVALADLATPSSSLRRYLARLSSDRANAVYIFSSRSKTVLDSWFGDLHVGLVAEHGCDFRHPGHPAWEPLIGLHDPAWRDEVVPILQYFSERTPGSHLELKEKVITWHFRDADPQFGSWQAKELQLLLAESCTNLPVEVVSGSKFLELRPVGVNRVAAVQRIIAELPEPALDFVLSLGSDKADEEVFSYLSTYIKNEPEVSTLCCRVGKQQSSSADRYIPDVDSALRVLREIAPAAKRTAGLASSASGLLSFMDLPGSNKSSSTLGHFAAASRASSIIKNAGGVKNALQLAKTGDGSRLRDIAAASLAESKNARVKSGNAGPASSSTSFVPVPGSTPSRVAASQSHMSLPVGTRPGPALSSSSQRPIMPRQAGASSASSLTPELLSRQSSRLGGQSTFDTVPPSTVPPSTVPASAPLPSPDLAAATTPSALVQQPTPSTMVNESAVQLDISDLPSASPASAAPTPVSTPSDGSTRGHPSTRSSSGPTAAQQRATHKAAGVRFLDMEPDIPEVSCSPP</sequence>
<protein>
    <submittedName>
        <fullName evidence="1">Uncharacterized protein</fullName>
    </submittedName>
</protein>
<reference evidence="1" key="1">
    <citation type="submission" date="2019-11" db="EMBL/GenBank/DDBJ databases">
        <title>Nori genome reveals adaptations in red seaweeds to the harsh intertidal environment.</title>
        <authorList>
            <person name="Wang D."/>
            <person name="Mao Y."/>
        </authorList>
    </citation>
    <scope>NUCLEOTIDE SEQUENCE</scope>
    <source>
        <tissue evidence="1">Gametophyte</tissue>
    </source>
</reference>
<evidence type="ECO:0000313" key="1">
    <source>
        <dbReference type="EMBL" id="KAK1868972.1"/>
    </source>
</evidence>
<dbReference type="Proteomes" id="UP000798662">
    <property type="component" value="Chromosome 3"/>
</dbReference>
<gene>
    <name evidence="1" type="ORF">I4F81_011454</name>
</gene>
<comment type="caution">
    <text evidence="1">The sequence shown here is derived from an EMBL/GenBank/DDBJ whole genome shotgun (WGS) entry which is preliminary data.</text>
</comment>
<proteinExistence type="predicted"/>